<dbReference type="Proteomes" id="UP000054624">
    <property type="component" value="Unassembled WGS sequence"/>
</dbReference>
<evidence type="ECO:0000313" key="3">
    <source>
        <dbReference type="Proteomes" id="UP000054624"/>
    </source>
</evidence>
<dbReference type="EMBL" id="FCOI02000031">
    <property type="protein sequence ID" value="SAK88039.1"/>
    <property type="molecule type" value="Genomic_DNA"/>
</dbReference>
<dbReference type="InterPro" id="IPR014729">
    <property type="entry name" value="Rossmann-like_a/b/a_fold"/>
</dbReference>
<dbReference type="InterPro" id="IPR002500">
    <property type="entry name" value="PAPS_reduct_dom"/>
</dbReference>
<organism evidence="2 3">
    <name type="scientific">Caballeronia temeraria</name>
    <dbReference type="NCBI Taxonomy" id="1777137"/>
    <lineage>
        <taxon>Bacteria</taxon>
        <taxon>Pseudomonadati</taxon>
        <taxon>Pseudomonadota</taxon>
        <taxon>Betaproteobacteria</taxon>
        <taxon>Burkholderiales</taxon>
        <taxon>Burkholderiaceae</taxon>
        <taxon>Caballeronia</taxon>
    </lineage>
</organism>
<dbReference type="SUPFAM" id="SSF52402">
    <property type="entry name" value="Adenine nucleotide alpha hydrolases-like"/>
    <property type="match status" value="1"/>
</dbReference>
<dbReference type="GO" id="GO:0003824">
    <property type="term" value="F:catalytic activity"/>
    <property type="evidence" value="ECO:0007669"/>
    <property type="project" value="InterPro"/>
</dbReference>
<name>A0A158D0G0_9BURK</name>
<proteinExistence type="predicted"/>
<dbReference type="OrthoDB" id="6258822at2"/>
<dbReference type="AlphaFoldDB" id="A0A158D0G0"/>
<sequence>MNQKPRLLVSFSGGRTSAYMSKLLKAKYADKYELLFVFANTGQEHENTLIFVDRCDKEFGLNLVWVEAEVIHEARKGTSFRQVTFDTASRAGEPYEQIIRKYGIPNRNFPHCNRELKLRPIYAYADGAALPAYRRWIHGRRKGVLPSWAID</sequence>
<dbReference type="STRING" id="1777137.AWB76_06270"/>
<evidence type="ECO:0000313" key="2">
    <source>
        <dbReference type="EMBL" id="SAK88039.1"/>
    </source>
</evidence>
<dbReference type="Pfam" id="PF01507">
    <property type="entry name" value="PAPS_reduct"/>
    <property type="match status" value="1"/>
</dbReference>
<dbReference type="Gene3D" id="3.40.50.620">
    <property type="entry name" value="HUPs"/>
    <property type="match status" value="1"/>
</dbReference>
<reference evidence="3" key="1">
    <citation type="submission" date="2016-01" db="EMBL/GenBank/DDBJ databases">
        <authorList>
            <person name="Peeters Charlotte."/>
        </authorList>
    </citation>
    <scope>NUCLEOTIDE SEQUENCE [LARGE SCALE GENOMIC DNA]</scope>
</reference>
<accession>A0A158D0G0</accession>
<gene>
    <name evidence="2" type="ORF">AWB76_06270</name>
</gene>
<dbReference type="RefSeq" id="WP_074171447.1">
    <property type="nucleotide sequence ID" value="NZ_FCOI02000031.1"/>
</dbReference>
<protein>
    <recommendedName>
        <fullName evidence="1">Phosphoadenosine phosphosulphate reductase domain-containing protein</fullName>
    </recommendedName>
</protein>
<evidence type="ECO:0000259" key="1">
    <source>
        <dbReference type="Pfam" id="PF01507"/>
    </source>
</evidence>
<feature type="domain" description="Phosphoadenosine phosphosulphate reductase" evidence="1">
    <location>
        <begin position="7"/>
        <end position="97"/>
    </location>
</feature>
<keyword evidence="3" id="KW-1185">Reference proteome</keyword>